<accession>A0A1B0BQA1</accession>
<reference evidence="3" key="1">
    <citation type="submission" date="2015-01" db="EMBL/GenBank/DDBJ databases">
        <authorList>
            <person name="Aksoy S."/>
            <person name="Warren W."/>
            <person name="Wilson R.K."/>
        </authorList>
    </citation>
    <scope>NUCLEOTIDE SEQUENCE [LARGE SCALE GENOMIC DNA]</scope>
    <source>
        <strain evidence="3">IAEA</strain>
    </source>
</reference>
<reference evidence="2" key="2">
    <citation type="submission" date="2020-05" db="UniProtKB">
        <authorList>
            <consortium name="EnsemblMetazoa"/>
        </authorList>
    </citation>
    <scope>IDENTIFICATION</scope>
    <source>
        <strain evidence="2">IAEA</strain>
    </source>
</reference>
<dbReference type="EnsemblMetazoa" id="GPPI037243-RA">
    <property type="protein sequence ID" value="GPPI037243-PA"/>
    <property type="gene ID" value="GPPI037243"/>
</dbReference>
<dbReference type="VEuPathDB" id="VectorBase:GPPI037243"/>
<dbReference type="InterPro" id="IPR027417">
    <property type="entry name" value="P-loop_NTPase"/>
</dbReference>
<dbReference type="STRING" id="67801.A0A1B0BQA1"/>
<dbReference type="Pfam" id="PF00270">
    <property type="entry name" value="DEAD"/>
    <property type="match status" value="1"/>
</dbReference>
<protein>
    <recommendedName>
        <fullName evidence="1">DEAD/DEAH-box helicase domain-containing protein</fullName>
    </recommendedName>
</protein>
<organism evidence="2 3">
    <name type="scientific">Glossina palpalis gambiensis</name>
    <dbReference type="NCBI Taxonomy" id="67801"/>
    <lineage>
        <taxon>Eukaryota</taxon>
        <taxon>Metazoa</taxon>
        <taxon>Ecdysozoa</taxon>
        <taxon>Arthropoda</taxon>
        <taxon>Hexapoda</taxon>
        <taxon>Insecta</taxon>
        <taxon>Pterygota</taxon>
        <taxon>Neoptera</taxon>
        <taxon>Endopterygota</taxon>
        <taxon>Diptera</taxon>
        <taxon>Brachycera</taxon>
        <taxon>Muscomorpha</taxon>
        <taxon>Hippoboscoidea</taxon>
        <taxon>Glossinidae</taxon>
        <taxon>Glossina</taxon>
    </lineage>
</organism>
<feature type="domain" description="DEAD/DEAH-box helicase" evidence="1">
    <location>
        <begin position="14"/>
        <end position="67"/>
    </location>
</feature>
<proteinExistence type="predicted"/>
<dbReference type="EMBL" id="JXJN01018506">
    <property type="status" value="NOT_ANNOTATED_CDS"/>
    <property type="molecule type" value="Genomic_DNA"/>
</dbReference>
<dbReference type="GO" id="GO:0005524">
    <property type="term" value="F:ATP binding"/>
    <property type="evidence" value="ECO:0007669"/>
    <property type="project" value="InterPro"/>
</dbReference>
<dbReference type="AlphaFoldDB" id="A0A1B0BQA1"/>
<dbReference type="Proteomes" id="UP000092460">
    <property type="component" value="Unassembled WGS sequence"/>
</dbReference>
<keyword evidence="3" id="KW-1185">Reference proteome</keyword>
<dbReference type="InterPro" id="IPR011545">
    <property type="entry name" value="DEAD/DEAH_box_helicase_dom"/>
</dbReference>
<sequence length="79" mass="8960">MLSRRPNESPWTPKENSAIIISPTRELALQILEVLEVFLTHEQLKQLRQKLIVGGGSIEEDVKSVQNEGPTIPTNQHLY</sequence>
<evidence type="ECO:0000313" key="2">
    <source>
        <dbReference type="EnsemblMetazoa" id="GPPI037243-PA"/>
    </source>
</evidence>
<dbReference type="Gene3D" id="3.40.50.300">
    <property type="entry name" value="P-loop containing nucleotide triphosphate hydrolases"/>
    <property type="match status" value="1"/>
</dbReference>
<name>A0A1B0BQA1_9MUSC</name>
<evidence type="ECO:0000313" key="3">
    <source>
        <dbReference type="Proteomes" id="UP000092460"/>
    </source>
</evidence>
<evidence type="ECO:0000259" key="1">
    <source>
        <dbReference type="Pfam" id="PF00270"/>
    </source>
</evidence>
<dbReference type="SUPFAM" id="SSF52540">
    <property type="entry name" value="P-loop containing nucleoside triphosphate hydrolases"/>
    <property type="match status" value="1"/>
</dbReference>
<dbReference type="GO" id="GO:0003676">
    <property type="term" value="F:nucleic acid binding"/>
    <property type="evidence" value="ECO:0007669"/>
    <property type="project" value="InterPro"/>
</dbReference>